<sequence>MIAYVTGTAIAEILADGPEALDLTTAIEAAKKVFTSSAAIYQAATILMDRHGLDAKMAMHGAESFARLAGIKVLPTTDQVYFDALTAREQQRRPGSNEPPDENALLDMAMCQQFRFPPRLLTAEGSASVR</sequence>
<keyword evidence="2" id="KW-1185">Reference proteome</keyword>
<evidence type="ECO:0000313" key="2">
    <source>
        <dbReference type="Proteomes" id="UP000596427"/>
    </source>
</evidence>
<dbReference type="AlphaFoldDB" id="A0A974PVM1"/>
<dbReference type="KEGG" id="xdi:EZH22_30540"/>
<keyword evidence="1" id="KW-0614">Plasmid</keyword>
<dbReference type="EMBL" id="CP063364">
    <property type="protein sequence ID" value="QRG10068.1"/>
    <property type="molecule type" value="Genomic_DNA"/>
</dbReference>
<evidence type="ECO:0000313" key="1">
    <source>
        <dbReference type="EMBL" id="QRG10068.1"/>
    </source>
</evidence>
<name>A0A974PVM1_9HYPH</name>
<dbReference type="RefSeq" id="WP_203196949.1">
    <property type="nucleotide sequence ID" value="NZ_CP063364.1"/>
</dbReference>
<geneLocation type="plasmid" evidence="1 2">
    <name>unnamed2</name>
</geneLocation>
<protein>
    <submittedName>
        <fullName evidence="1">Type II toxin-antitoxin system VapC family toxin</fullName>
    </submittedName>
</protein>
<dbReference type="CDD" id="cd09871">
    <property type="entry name" value="PIN_MtVapC28-VapC30-like"/>
    <property type="match status" value="1"/>
</dbReference>
<accession>A0A974PVM1</accession>
<gene>
    <name evidence="1" type="ORF">EZH22_30540</name>
</gene>
<dbReference type="Proteomes" id="UP000596427">
    <property type="component" value="Plasmid unnamed2"/>
</dbReference>
<reference evidence="1 2" key="1">
    <citation type="submission" date="2020-10" db="EMBL/GenBank/DDBJ databases">
        <title>Degradation of 1,4-Dioxane by Xanthobacter sp. YN2, via a Novel Group-2 Soluble Di-Iron Monooxygenase.</title>
        <authorList>
            <person name="Ma F."/>
            <person name="Wang Y."/>
            <person name="Yang J."/>
            <person name="Guo H."/>
            <person name="Su D."/>
            <person name="Yu L."/>
        </authorList>
    </citation>
    <scope>NUCLEOTIDE SEQUENCE [LARGE SCALE GENOMIC DNA]</scope>
    <source>
        <strain evidence="1 2">YN2</strain>
        <plasmid evidence="1 2">unnamed2</plasmid>
    </source>
</reference>
<organism evidence="1 2">
    <name type="scientific">Xanthobacter dioxanivorans</name>
    <dbReference type="NCBI Taxonomy" id="2528964"/>
    <lineage>
        <taxon>Bacteria</taxon>
        <taxon>Pseudomonadati</taxon>
        <taxon>Pseudomonadota</taxon>
        <taxon>Alphaproteobacteria</taxon>
        <taxon>Hyphomicrobiales</taxon>
        <taxon>Xanthobacteraceae</taxon>
        <taxon>Xanthobacter</taxon>
    </lineage>
</organism>
<proteinExistence type="predicted"/>
<dbReference type="Gene3D" id="3.40.50.1010">
    <property type="entry name" value="5'-nuclease"/>
    <property type="match status" value="1"/>
</dbReference>